<evidence type="ECO:0000313" key="4">
    <source>
        <dbReference type="EMBL" id="NHO53524.1"/>
    </source>
</evidence>
<name>A0A967B6Y0_9PROT</name>
<accession>A0A967B6Y0</accession>
<dbReference type="Pfam" id="PF13432">
    <property type="entry name" value="TPR_16"/>
    <property type="match status" value="4"/>
</dbReference>
<dbReference type="EMBL" id="WOTH01000008">
    <property type="protein sequence ID" value="NHO53524.1"/>
    <property type="molecule type" value="Genomic_DNA"/>
</dbReference>
<dbReference type="AlphaFoldDB" id="A0A967B6Y0"/>
<evidence type="ECO:0000313" key="5">
    <source>
        <dbReference type="Proteomes" id="UP000597459"/>
    </source>
</evidence>
<sequence length="607" mass="66193">MNLPASTDPEELFLALKRRREEEPDNADILHALARTAYDLGRFDLAIAYGGLALKADPRPAWHVTLGLALLRAGHAEAARAALHVAALNDPFDPSISLALADVLETMGELAAAESELRRVVKLRPLEAGHHLVLGQFLARTGQPDRARVELREAKRLAAPDDVLTRHAEGSLLAAFGELDEAEPLFAEIRTLRPHDPAAAANHGAVLFELGRLDAADAALTQACVTPTPTAATWTNLGLTRMAMGDLRSARQALDHAAALQPDDPRIALNRGTLLAELGHTEEATALFRGVMELAPKSRDAERARFNLGTLELGQGLFDKGWHDFEARRGLVQPWPRPDVSDWTGEAVSGRVLLCGEQGLGDFIQFLRFVPLALLRAPVLLLVPDSMRRLIESSLDLPVWQDVRQSGRLVIGADAHAAEVVARASLLSLPHVLGASVPPDETVYLATGSVRRSIANKEKMRVGLCWSGNPAYRFDRRRSLKVDWLGPLLDVPGIEWVSLQPEDAPDGFEPLPAGDMATTAAVMETLDLVISVDTAMVHLAGALGVPVWLLNRFGGDWRWRAGNWSAQTGESLWYPQLRMFAQTAPDLPSEAWKTPLMEVSKQLRCRA</sequence>
<dbReference type="PROSITE" id="PS50005">
    <property type="entry name" value="TPR"/>
    <property type="match status" value="2"/>
</dbReference>
<gene>
    <name evidence="4" type="ORF">GOB87_06025</name>
</gene>
<dbReference type="SUPFAM" id="SSF48452">
    <property type="entry name" value="TPR-like"/>
    <property type="match status" value="2"/>
</dbReference>
<protein>
    <submittedName>
        <fullName evidence="4">Tetratricopeptide repeat protein</fullName>
    </submittedName>
</protein>
<organism evidence="4 5">
    <name type="scientific">Acetobacter estunensis</name>
    <dbReference type="NCBI Taxonomy" id="104097"/>
    <lineage>
        <taxon>Bacteria</taxon>
        <taxon>Pseudomonadati</taxon>
        <taxon>Pseudomonadota</taxon>
        <taxon>Alphaproteobacteria</taxon>
        <taxon>Acetobacterales</taxon>
        <taxon>Acetobacteraceae</taxon>
        <taxon>Acetobacter</taxon>
    </lineage>
</organism>
<evidence type="ECO:0000256" key="3">
    <source>
        <dbReference type="PROSITE-ProRule" id="PRU00339"/>
    </source>
</evidence>
<keyword evidence="1" id="KW-0677">Repeat</keyword>
<dbReference type="PANTHER" id="PTHR44858">
    <property type="entry name" value="TETRATRICOPEPTIDE REPEAT PROTEIN 6"/>
    <property type="match status" value="1"/>
</dbReference>
<reference evidence="4" key="1">
    <citation type="submission" date="2019-11" db="EMBL/GenBank/DDBJ databases">
        <title>Description of new Acetobacter species.</title>
        <authorList>
            <person name="Cleenwerck I."/>
            <person name="Sombolestani A.S."/>
        </authorList>
    </citation>
    <scope>NUCLEOTIDE SEQUENCE</scope>
    <source>
        <strain evidence="4">LMG 1626</strain>
    </source>
</reference>
<evidence type="ECO:0000256" key="2">
    <source>
        <dbReference type="ARBA" id="ARBA00022803"/>
    </source>
</evidence>
<keyword evidence="5" id="KW-1185">Reference proteome</keyword>
<feature type="repeat" description="TPR" evidence="3">
    <location>
        <begin position="265"/>
        <end position="298"/>
    </location>
</feature>
<dbReference type="Proteomes" id="UP000597459">
    <property type="component" value="Unassembled WGS sequence"/>
</dbReference>
<keyword evidence="2 3" id="KW-0802">TPR repeat</keyword>
<feature type="repeat" description="TPR" evidence="3">
    <location>
        <begin position="231"/>
        <end position="264"/>
    </location>
</feature>
<dbReference type="InterPro" id="IPR050498">
    <property type="entry name" value="Ycf3"/>
</dbReference>
<dbReference type="PANTHER" id="PTHR44858:SF1">
    <property type="entry name" value="UDP-N-ACETYLGLUCOSAMINE--PEPTIDE N-ACETYLGLUCOSAMINYLTRANSFERASE SPINDLY-RELATED"/>
    <property type="match status" value="1"/>
</dbReference>
<dbReference type="Gene3D" id="3.40.50.2000">
    <property type="entry name" value="Glycogen Phosphorylase B"/>
    <property type="match status" value="1"/>
</dbReference>
<comment type="caution">
    <text evidence="4">The sequence shown here is derived from an EMBL/GenBank/DDBJ whole genome shotgun (WGS) entry which is preliminary data.</text>
</comment>
<dbReference type="SUPFAM" id="SSF53756">
    <property type="entry name" value="UDP-Glycosyltransferase/glycogen phosphorylase"/>
    <property type="match status" value="1"/>
</dbReference>
<dbReference type="RefSeq" id="WP_166313817.1">
    <property type="nucleotide sequence ID" value="NZ_WOTH01000008.1"/>
</dbReference>
<proteinExistence type="predicted"/>
<dbReference type="SMART" id="SM00028">
    <property type="entry name" value="TPR"/>
    <property type="match status" value="5"/>
</dbReference>
<evidence type="ECO:0000256" key="1">
    <source>
        <dbReference type="ARBA" id="ARBA00022737"/>
    </source>
</evidence>
<dbReference type="InterPro" id="IPR011990">
    <property type="entry name" value="TPR-like_helical_dom_sf"/>
</dbReference>
<dbReference type="Gene3D" id="1.25.40.10">
    <property type="entry name" value="Tetratricopeptide repeat domain"/>
    <property type="match status" value="3"/>
</dbReference>
<dbReference type="InterPro" id="IPR019734">
    <property type="entry name" value="TPR_rpt"/>
</dbReference>